<gene>
    <name evidence="2" type="ORF">FFLO_02935</name>
</gene>
<name>A0A8K0NNQ0_9TREE</name>
<comment type="caution">
    <text evidence="2">The sequence shown here is derived from an EMBL/GenBank/DDBJ whole genome shotgun (WGS) entry which is preliminary data.</text>
</comment>
<reference evidence="2" key="1">
    <citation type="submission" date="2020-04" db="EMBL/GenBank/DDBJ databases">
        <title>Analysis of mating type loci in Filobasidium floriforme.</title>
        <authorList>
            <person name="Nowrousian M."/>
        </authorList>
    </citation>
    <scope>NUCLEOTIDE SEQUENCE</scope>
    <source>
        <strain evidence="2">CBS 6242</strain>
    </source>
</reference>
<accession>A0A8K0NNQ0</accession>
<keyword evidence="3" id="KW-1185">Reference proteome</keyword>
<dbReference type="EMBL" id="JABELV010000050">
    <property type="protein sequence ID" value="KAG7553650.1"/>
    <property type="molecule type" value="Genomic_DNA"/>
</dbReference>
<evidence type="ECO:0000256" key="1">
    <source>
        <dbReference type="SAM" id="MobiDB-lite"/>
    </source>
</evidence>
<evidence type="ECO:0000313" key="2">
    <source>
        <dbReference type="EMBL" id="KAG7553650.1"/>
    </source>
</evidence>
<feature type="region of interest" description="Disordered" evidence="1">
    <location>
        <begin position="1"/>
        <end position="26"/>
    </location>
</feature>
<organism evidence="2 3">
    <name type="scientific">Filobasidium floriforme</name>
    <dbReference type="NCBI Taxonomy" id="5210"/>
    <lineage>
        <taxon>Eukaryota</taxon>
        <taxon>Fungi</taxon>
        <taxon>Dikarya</taxon>
        <taxon>Basidiomycota</taxon>
        <taxon>Agaricomycotina</taxon>
        <taxon>Tremellomycetes</taxon>
        <taxon>Filobasidiales</taxon>
        <taxon>Filobasidiaceae</taxon>
        <taxon>Filobasidium</taxon>
    </lineage>
</organism>
<proteinExistence type="predicted"/>
<evidence type="ECO:0000313" key="3">
    <source>
        <dbReference type="Proteomes" id="UP000812966"/>
    </source>
</evidence>
<sequence>MERRANKRWGLGSQSDENSTAHRESNKDFVEKHLLGKKNSKLGYLADVLGCTIAHFKSLVPHPLKVSNCDSVLMTSLFMALEEEQPDAMRALKRIMDSRDEQKPNIEQEVGLELAGLFMLRRSDLMAAEYEPQPRGEPYDLDLDDKDLPEGFKDLVQRLRSQLANL</sequence>
<dbReference type="Proteomes" id="UP000812966">
    <property type="component" value="Unassembled WGS sequence"/>
</dbReference>
<dbReference type="AlphaFoldDB" id="A0A8K0NNQ0"/>
<protein>
    <submittedName>
        <fullName evidence="2">Uncharacterized protein</fullName>
    </submittedName>
</protein>